<dbReference type="Pfam" id="PF00567">
    <property type="entry name" value="TUDOR"/>
    <property type="match status" value="1"/>
</dbReference>
<accession>A0A5N5SXB7</accession>
<dbReference type="PROSITE" id="PS50830">
    <property type="entry name" value="TNASE_3"/>
    <property type="match status" value="3"/>
</dbReference>
<evidence type="ECO:0000256" key="1">
    <source>
        <dbReference type="ARBA" id="ARBA00004496"/>
    </source>
</evidence>
<dbReference type="GO" id="GO:0004518">
    <property type="term" value="F:nuclease activity"/>
    <property type="evidence" value="ECO:0007669"/>
    <property type="project" value="TreeGrafter"/>
</dbReference>
<evidence type="ECO:0000256" key="2">
    <source>
        <dbReference type="ARBA" id="ARBA00017230"/>
    </source>
</evidence>
<keyword evidence="8" id="KW-1185">Reference proteome</keyword>
<dbReference type="InterPro" id="IPR047386">
    <property type="entry name" value="Tudor_TDRD11"/>
</dbReference>
<gene>
    <name evidence="7" type="primary">SND1</name>
    <name evidence="7" type="ORF">Anas_05430</name>
</gene>
<dbReference type="InterPro" id="IPR016685">
    <property type="entry name" value="Silence_cplx_Nase-comp_TudorSN"/>
</dbReference>
<keyword evidence="4" id="KW-0677">Repeat</keyword>
<dbReference type="GO" id="GO:0005634">
    <property type="term" value="C:nucleus"/>
    <property type="evidence" value="ECO:0007669"/>
    <property type="project" value="TreeGrafter"/>
</dbReference>
<dbReference type="InterPro" id="IPR035437">
    <property type="entry name" value="SNase_OB-fold_sf"/>
</dbReference>
<dbReference type="OrthoDB" id="10023235at2759"/>
<dbReference type="GO" id="GO:0031332">
    <property type="term" value="C:RNAi effector complex"/>
    <property type="evidence" value="ECO:0007669"/>
    <property type="project" value="InterPro"/>
</dbReference>
<dbReference type="FunFam" id="2.30.30.140:FF:000018">
    <property type="entry name" value="Serine/threonine-protein kinase 31"/>
    <property type="match status" value="1"/>
</dbReference>
<evidence type="ECO:0000259" key="5">
    <source>
        <dbReference type="PROSITE" id="PS50304"/>
    </source>
</evidence>
<evidence type="ECO:0000313" key="8">
    <source>
        <dbReference type="Proteomes" id="UP000326759"/>
    </source>
</evidence>
<dbReference type="Gene3D" id="2.40.50.90">
    <property type="match status" value="6"/>
</dbReference>
<feature type="domain" description="TNase-like" evidence="6">
    <location>
        <begin position="415"/>
        <end position="553"/>
    </location>
</feature>
<dbReference type="PANTHER" id="PTHR12302:SF2">
    <property type="entry name" value="STAPHYLOCOCCAL NUCLEASE DOMAIN-CONTAINING PROTEIN 1"/>
    <property type="match status" value="1"/>
</dbReference>
<evidence type="ECO:0000259" key="6">
    <source>
        <dbReference type="PROSITE" id="PS50830"/>
    </source>
</evidence>
<dbReference type="SMART" id="SM00318">
    <property type="entry name" value="SNc"/>
    <property type="match status" value="3"/>
</dbReference>
<dbReference type="InterPro" id="IPR002999">
    <property type="entry name" value="Tudor"/>
</dbReference>
<dbReference type="Pfam" id="PF00565">
    <property type="entry name" value="SNase"/>
    <property type="match status" value="3"/>
</dbReference>
<comment type="caution">
    <text evidence="7">The sequence shown here is derived from an EMBL/GenBank/DDBJ whole genome shotgun (WGS) entry which is preliminary data.</text>
</comment>
<dbReference type="AlphaFoldDB" id="A0A5N5SXB7"/>
<dbReference type="InterPro" id="IPR016071">
    <property type="entry name" value="Staphylococal_nuclease_OB-fold"/>
</dbReference>
<organism evidence="7 8">
    <name type="scientific">Armadillidium nasatum</name>
    <dbReference type="NCBI Taxonomy" id="96803"/>
    <lineage>
        <taxon>Eukaryota</taxon>
        <taxon>Metazoa</taxon>
        <taxon>Ecdysozoa</taxon>
        <taxon>Arthropoda</taxon>
        <taxon>Crustacea</taxon>
        <taxon>Multicrustacea</taxon>
        <taxon>Malacostraca</taxon>
        <taxon>Eumalacostraca</taxon>
        <taxon>Peracarida</taxon>
        <taxon>Isopoda</taxon>
        <taxon>Oniscidea</taxon>
        <taxon>Crinocheta</taxon>
        <taxon>Armadillidiidae</taxon>
        <taxon>Armadillidium</taxon>
    </lineage>
</organism>
<dbReference type="SUPFAM" id="SSF63748">
    <property type="entry name" value="Tudor/PWWP/MBT"/>
    <property type="match status" value="1"/>
</dbReference>
<feature type="domain" description="TNase-like" evidence="6">
    <location>
        <begin position="236"/>
        <end position="386"/>
    </location>
</feature>
<dbReference type="GO" id="GO:0005829">
    <property type="term" value="C:cytosol"/>
    <property type="evidence" value="ECO:0007669"/>
    <property type="project" value="TreeGrafter"/>
</dbReference>
<feature type="domain" description="Tudor" evidence="5">
    <location>
        <begin position="620"/>
        <end position="677"/>
    </location>
</feature>
<proteinExistence type="predicted"/>
<evidence type="ECO:0000256" key="4">
    <source>
        <dbReference type="ARBA" id="ARBA00022737"/>
    </source>
</evidence>
<feature type="domain" description="TNase-like" evidence="6">
    <location>
        <begin position="1"/>
        <end position="101"/>
    </location>
</feature>
<dbReference type="SMART" id="SM00333">
    <property type="entry name" value="TUDOR"/>
    <property type="match status" value="1"/>
</dbReference>
<reference evidence="7 8" key="1">
    <citation type="journal article" date="2019" name="PLoS Biol.">
        <title>Sex chromosomes control vertical transmission of feminizing Wolbachia symbionts in an isopod.</title>
        <authorList>
            <person name="Becking T."/>
            <person name="Chebbi M.A."/>
            <person name="Giraud I."/>
            <person name="Moumen B."/>
            <person name="Laverre T."/>
            <person name="Caubet Y."/>
            <person name="Peccoud J."/>
            <person name="Gilbert C."/>
            <person name="Cordaux R."/>
        </authorList>
    </citation>
    <scope>NUCLEOTIDE SEQUENCE [LARGE SCALE GENOMIC DNA]</scope>
    <source>
        <strain evidence="7">ANa2</strain>
        <tissue evidence="7">Whole body excluding digestive tract and cuticle</tissue>
    </source>
</reference>
<dbReference type="PROSITE" id="PS50304">
    <property type="entry name" value="TUDOR"/>
    <property type="match status" value="1"/>
</dbReference>
<evidence type="ECO:0000313" key="7">
    <source>
        <dbReference type="EMBL" id="KAB7498565.1"/>
    </source>
</evidence>
<dbReference type="PIRSF" id="PIRSF017179">
    <property type="entry name" value="RISC-Tudor-SN"/>
    <property type="match status" value="1"/>
</dbReference>
<dbReference type="SUPFAM" id="SSF50199">
    <property type="entry name" value="Staphylococcal nuclease"/>
    <property type="match status" value="5"/>
</dbReference>
<protein>
    <recommendedName>
        <fullName evidence="2">Staphylococcal nuclease domain-containing protein 1</fullName>
    </recommendedName>
</protein>
<dbReference type="EMBL" id="SEYY01019161">
    <property type="protein sequence ID" value="KAB7498565.1"/>
    <property type="molecule type" value="Genomic_DNA"/>
</dbReference>
<name>A0A5N5SXB7_9CRUS</name>
<dbReference type="GO" id="GO:0006402">
    <property type="term" value="P:mRNA catabolic process"/>
    <property type="evidence" value="ECO:0007669"/>
    <property type="project" value="TreeGrafter"/>
</dbReference>
<dbReference type="CDD" id="cd20433">
    <property type="entry name" value="Tudor_TDRD11"/>
    <property type="match status" value="1"/>
</dbReference>
<keyword evidence="3" id="KW-0963">Cytoplasm</keyword>
<dbReference type="CDD" id="cd00175">
    <property type="entry name" value="SNc"/>
    <property type="match status" value="1"/>
</dbReference>
<dbReference type="GO" id="GO:0003723">
    <property type="term" value="F:RNA binding"/>
    <property type="evidence" value="ECO:0007669"/>
    <property type="project" value="TreeGrafter"/>
</dbReference>
<dbReference type="Gene3D" id="2.30.30.140">
    <property type="match status" value="1"/>
</dbReference>
<comment type="subcellular location">
    <subcellularLocation>
        <location evidence="1">Cytoplasm</location>
    </subcellularLocation>
</comment>
<sequence>MQKRQNSTEVDEPCGWQAREFLRTLVIGKEVLFSIETKTATGREYGTIYVGKDVNNLTNVTELMISEGLLTVRRESIRGNESHLTELEDAAKAAGKGKWSPDAHKNVRDIKWSVEDVRAFVDKHKGKPMKAIIEHVRDGSSVKAFLLPDFYNITLMISGIKNGNIAELLLREGYAKCQTWSMKSVTGGSNKLQEAEKIAMNKKLRVWAGYTPPASQGLWFGGLKAKDGGSLVQKESEFNGKVAEIINGESLIIKKNNGQQKKIFLSSIRQPRSDQPDTRQSASVRNRPLYDTPFLYEAREFLRKKLIGQKVHVSVDYIQPPQNNFPEKVCATVRIGDVNVAQALVSKGLATVVRYRQDDDNRSSCYDELLSAEAKAIKEAVGLHSKKDIPIHRIQDVSGDPTKAKAFYPFLSRVGKTDAVVEYVNWGSRIRLYIPKETCLITFLLAGISCPRPSRSTPGNPGNIIPGDEFGTEALEYTKNSILQREVEIEVEGMDKGGNFIGWLFFDNQNLSVKLVENGLSSVHSTAEGSKFSQALTSAEQNAKKKKLNMWANYVEQEKEKTEETTTERRIDPKSMMISEVTREGRVYAQYCSDGPALESMMDNLRQEFEARPPVTGAFTPKRGALCSSKFVDGAWYRAKVEKVSNGQVTVYYIDYGNREVTTTTNLAALPPQFGSAQPYAHEFALALVKFPKDVSNRLKVFIHSLLFVKFSHRLVRHYFYDFVNLVNIIVLKDIVADAVEFLISETIDKEIKVNREYKANGLEFVTLQRVNDKVDLGRLLLSQGFLMVDNRKEKRMQSLLIDYRNAQDEAKKKRLNLWRYGDATEDDAYEFGMEK</sequence>
<dbReference type="FunFam" id="2.40.50.90:FF:000001">
    <property type="entry name" value="Staphylococcal nuclease domain-containing protein"/>
    <property type="match status" value="1"/>
</dbReference>
<dbReference type="PANTHER" id="PTHR12302">
    <property type="entry name" value="EBNA2 BINDING PROTEIN P100"/>
    <property type="match status" value="1"/>
</dbReference>
<dbReference type="GO" id="GO:0031047">
    <property type="term" value="P:regulatory ncRNA-mediated gene silencing"/>
    <property type="evidence" value="ECO:0007669"/>
    <property type="project" value="InterPro"/>
</dbReference>
<evidence type="ECO:0000256" key="3">
    <source>
        <dbReference type="ARBA" id="ARBA00022490"/>
    </source>
</evidence>
<dbReference type="Proteomes" id="UP000326759">
    <property type="component" value="Unassembled WGS sequence"/>
</dbReference>